<evidence type="ECO:0000313" key="3">
    <source>
        <dbReference type="EMBL" id="KZT03315.1"/>
    </source>
</evidence>
<evidence type="ECO:0000256" key="2">
    <source>
        <dbReference type="SAM" id="MobiDB-lite"/>
    </source>
</evidence>
<proteinExistence type="predicted"/>
<dbReference type="EMBL" id="KV427645">
    <property type="protein sequence ID" value="KZT03315.1"/>
    <property type="molecule type" value="Genomic_DNA"/>
</dbReference>
<dbReference type="RefSeq" id="XP_040761055.1">
    <property type="nucleotide sequence ID" value="XM_040913029.1"/>
</dbReference>
<sequence>MAAVHADKNVEIWTELHDSLQEVHRLQLDLREKDNAIMELTAKIETIQKDSRRERDRLAADREHKMLALEAKVNADMQVLKLSLSQQVPPPLPLLSMMRESTPFLQASDHMQSLSPSP</sequence>
<evidence type="ECO:0000313" key="4">
    <source>
        <dbReference type="Proteomes" id="UP000076871"/>
    </source>
</evidence>
<keyword evidence="4" id="KW-1185">Reference proteome</keyword>
<organism evidence="3 4">
    <name type="scientific">Laetiporus sulphureus 93-53</name>
    <dbReference type="NCBI Taxonomy" id="1314785"/>
    <lineage>
        <taxon>Eukaryota</taxon>
        <taxon>Fungi</taxon>
        <taxon>Dikarya</taxon>
        <taxon>Basidiomycota</taxon>
        <taxon>Agaricomycotina</taxon>
        <taxon>Agaricomycetes</taxon>
        <taxon>Polyporales</taxon>
        <taxon>Laetiporus</taxon>
    </lineage>
</organism>
<evidence type="ECO:0000256" key="1">
    <source>
        <dbReference type="SAM" id="Coils"/>
    </source>
</evidence>
<protein>
    <submittedName>
        <fullName evidence="3">Uncharacterized protein</fullName>
    </submittedName>
</protein>
<dbReference type="GeneID" id="63830057"/>
<feature type="coiled-coil region" evidence="1">
    <location>
        <begin position="23"/>
        <end position="57"/>
    </location>
</feature>
<accession>A0A165CRR1</accession>
<dbReference type="InParanoid" id="A0A165CRR1"/>
<name>A0A165CRR1_9APHY</name>
<feature type="region of interest" description="Disordered" evidence="2">
    <location>
        <begin position="93"/>
        <end position="118"/>
    </location>
</feature>
<dbReference type="Proteomes" id="UP000076871">
    <property type="component" value="Unassembled WGS sequence"/>
</dbReference>
<gene>
    <name evidence="3" type="ORF">LAESUDRAFT_762094</name>
</gene>
<feature type="compositionally biased region" description="Polar residues" evidence="2">
    <location>
        <begin position="103"/>
        <end position="118"/>
    </location>
</feature>
<dbReference type="AlphaFoldDB" id="A0A165CRR1"/>
<reference evidence="3 4" key="1">
    <citation type="journal article" date="2016" name="Mol. Biol. Evol.">
        <title>Comparative Genomics of Early-Diverging Mushroom-Forming Fungi Provides Insights into the Origins of Lignocellulose Decay Capabilities.</title>
        <authorList>
            <person name="Nagy L.G."/>
            <person name="Riley R."/>
            <person name="Tritt A."/>
            <person name="Adam C."/>
            <person name="Daum C."/>
            <person name="Floudas D."/>
            <person name="Sun H."/>
            <person name="Yadav J.S."/>
            <person name="Pangilinan J."/>
            <person name="Larsson K.H."/>
            <person name="Matsuura K."/>
            <person name="Barry K."/>
            <person name="Labutti K."/>
            <person name="Kuo R."/>
            <person name="Ohm R.A."/>
            <person name="Bhattacharya S.S."/>
            <person name="Shirouzu T."/>
            <person name="Yoshinaga Y."/>
            <person name="Martin F.M."/>
            <person name="Grigoriev I.V."/>
            <person name="Hibbett D.S."/>
        </authorList>
    </citation>
    <scope>NUCLEOTIDE SEQUENCE [LARGE SCALE GENOMIC DNA]</scope>
    <source>
        <strain evidence="3 4">93-53</strain>
    </source>
</reference>
<keyword evidence="1" id="KW-0175">Coiled coil</keyword>